<dbReference type="InterPro" id="IPR043917">
    <property type="entry name" value="DUF5753"/>
</dbReference>
<dbReference type="GO" id="GO:0003677">
    <property type="term" value="F:DNA binding"/>
    <property type="evidence" value="ECO:0007669"/>
    <property type="project" value="InterPro"/>
</dbReference>
<name>A0A3N1H187_9PSEU</name>
<keyword evidence="3" id="KW-1185">Reference proteome</keyword>
<dbReference type="SMART" id="SM00530">
    <property type="entry name" value="HTH_XRE"/>
    <property type="match status" value="1"/>
</dbReference>
<dbReference type="EMBL" id="RJKM01000001">
    <property type="protein sequence ID" value="ROP36305.1"/>
    <property type="molecule type" value="Genomic_DNA"/>
</dbReference>
<dbReference type="Proteomes" id="UP000268727">
    <property type="component" value="Unassembled WGS sequence"/>
</dbReference>
<dbReference type="InterPro" id="IPR010982">
    <property type="entry name" value="Lambda_DNA-bd_dom_sf"/>
</dbReference>
<evidence type="ECO:0000313" key="3">
    <source>
        <dbReference type="Proteomes" id="UP000268727"/>
    </source>
</evidence>
<dbReference type="RefSeq" id="WP_123742318.1">
    <property type="nucleotide sequence ID" value="NZ_RJKM01000001.1"/>
</dbReference>
<dbReference type="Pfam" id="PF13560">
    <property type="entry name" value="HTH_31"/>
    <property type="match status" value="1"/>
</dbReference>
<comment type="caution">
    <text evidence="2">The sequence shown here is derived from an EMBL/GenBank/DDBJ whole genome shotgun (WGS) entry which is preliminary data.</text>
</comment>
<proteinExistence type="predicted"/>
<dbReference type="Pfam" id="PF19054">
    <property type="entry name" value="DUF5753"/>
    <property type="match status" value="1"/>
</dbReference>
<organism evidence="2 3">
    <name type="scientific">Saccharothrix texasensis</name>
    <dbReference type="NCBI Taxonomy" id="103734"/>
    <lineage>
        <taxon>Bacteria</taxon>
        <taxon>Bacillati</taxon>
        <taxon>Actinomycetota</taxon>
        <taxon>Actinomycetes</taxon>
        <taxon>Pseudonocardiales</taxon>
        <taxon>Pseudonocardiaceae</taxon>
        <taxon>Saccharothrix</taxon>
    </lineage>
</organism>
<evidence type="ECO:0000259" key="1">
    <source>
        <dbReference type="PROSITE" id="PS50943"/>
    </source>
</evidence>
<reference evidence="2 3" key="1">
    <citation type="submission" date="2018-11" db="EMBL/GenBank/DDBJ databases">
        <title>Sequencing the genomes of 1000 actinobacteria strains.</title>
        <authorList>
            <person name="Klenk H.-P."/>
        </authorList>
    </citation>
    <scope>NUCLEOTIDE SEQUENCE [LARGE SCALE GENOMIC DNA]</scope>
    <source>
        <strain evidence="2 3">DSM 44231</strain>
    </source>
</reference>
<dbReference type="AlphaFoldDB" id="A0A3N1H187"/>
<dbReference type="PROSITE" id="PS50943">
    <property type="entry name" value="HTH_CROC1"/>
    <property type="match status" value="1"/>
</dbReference>
<sequence>MTTPRAPELAAALRAAIKASPLSVRQLAINVGKSHTTLSQWSNGHRVPTVEDVRALLDHLVVADDEVARILALTEAANAPAGDRLVAGVTEAQARIMDNESRARRITEWSPDLVPGLLQTSDYARVILGDRPAAELHIPLALRAGRREVLTRADSPPEMLAIVGEDAIRSCIGSPTVRAHQLRHLLKVAELDNVTLRVVPRSNAFHSGLLGPFVIYEFDRDPSVVLLEHHRSSAFLYNEVHVADYQDAAEEIRQRAMSPEDTAELIAECIG</sequence>
<evidence type="ECO:0000313" key="2">
    <source>
        <dbReference type="EMBL" id="ROP36305.1"/>
    </source>
</evidence>
<dbReference type="OrthoDB" id="2991476at2"/>
<dbReference type="CDD" id="cd00093">
    <property type="entry name" value="HTH_XRE"/>
    <property type="match status" value="1"/>
</dbReference>
<dbReference type="SUPFAM" id="SSF47413">
    <property type="entry name" value="lambda repressor-like DNA-binding domains"/>
    <property type="match status" value="1"/>
</dbReference>
<protein>
    <submittedName>
        <fullName evidence="2">Helix-turn-helix protein</fullName>
    </submittedName>
</protein>
<dbReference type="InterPro" id="IPR001387">
    <property type="entry name" value="Cro/C1-type_HTH"/>
</dbReference>
<dbReference type="Gene3D" id="1.10.260.40">
    <property type="entry name" value="lambda repressor-like DNA-binding domains"/>
    <property type="match status" value="1"/>
</dbReference>
<accession>A0A3N1H187</accession>
<feature type="domain" description="HTH cro/C1-type" evidence="1">
    <location>
        <begin position="13"/>
        <end position="67"/>
    </location>
</feature>
<gene>
    <name evidence="2" type="ORF">EDD40_1570</name>
</gene>